<feature type="non-terminal residue" evidence="2">
    <location>
        <position position="29"/>
    </location>
</feature>
<keyword evidence="1" id="KW-0812">Transmembrane</keyword>
<sequence length="29" mass="3284">MLSFLAIYIVVGDLVFHYALTLPVLSFIK</sequence>
<evidence type="ECO:0000313" key="3">
    <source>
        <dbReference type="Proteomes" id="UP001227192"/>
    </source>
</evidence>
<name>A0AAI9TCD3_PENTH</name>
<evidence type="ECO:0000256" key="1">
    <source>
        <dbReference type="SAM" id="Phobius"/>
    </source>
</evidence>
<accession>A0AAI9TCD3</accession>
<keyword evidence="3" id="KW-1185">Reference proteome</keyword>
<reference evidence="2" key="2">
    <citation type="journal article" date="2016" name="Fungal Biol.">
        <title>Ochratoxin A production by Penicillium thymicola.</title>
        <authorList>
            <person name="Nguyen H.D.T."/>
            <person name="McMullin D.R."/>
            <person name="Ponomareva E."/>
            <person name="Riley R."/>
            <person name="Pomraning K.R."/>
            <person name="Baker S.E."/>
            <person name="Seifert K.A."/>
        </authorList>
    </citation>
    <scope>NUCLEOTIDE SEQUENCE</scope>
    <source>
        <strain evidence="2">DAOM 180753</strain>
    </source>
</reference>
<comment type="caution">
    <text evidence="2">The sequence shown here is derived from an EMBL/GenBank/DDBJ whole genome shotgun (WGS) entry which is preliminary data.</text>
</comment>
<dbReference type="AlphaFoldDB" id="A0AAI9TCD3"/>
<protein>
    <submittedName>
        <fullName evidence="2">Uncharacterized protein</fullName>
    </submittedName>
</protein>
<keyword evidence="1" id="KW-1133">Transmembrane helix</keyword>
<feature type="transmembrane region" description="Helical" evidence="1">
    <location>
        <begin position="6"/>
        <end position="28"/>
    </location>
</feature>
<evidence type="ECO:0000313" key="2">
    <source>
        <dbReference type="EMBL" id="KAJ9484433.1"/>
    </source>
</evidence>
<keyword evidence="1" id="KW-0472">Membrane</keyword>
<reference evidence="2" key="1">
    <citation type="submission" date="2015-06" db="EMBL/GenBank/DDBJ databases">
        <authorList>
            <person name="Nguyen H."/>
        </authorList>
    </citation>
    <scope>NUCLEOTIDE SEQUENCE</scope>
    <source>
        <strain evidence="2">DAOM 180753</strain>
    </source>
</reference>
<gene>
    <name evidence="2" type="ORF">VN97_g8943</name>
</gene>
<dbReference type="EMBL" id="LACB01000340">
    <property type="protein sequence ID" value="KAJ9484433.1"/>
    <property type="molecule type" value="Genomic_DNA"/>
</dbReference>
<organism evidence="2 3">
    <name type="scientific">Penicillium thymicola</name>
    <dbReference type="NCBI Taxonomy" id="293382"/>
    <lineage>
        <taxon>Eukaryota</taxon>
        <taxon>Fungi</taxon>
        <taxon>Dikarya</taxon>
        <taxon>Ascomycota</taxon>
        <taxon>Pezizomycotina</taxon>
        <taxon>Eurotiomycetes</taxon>
        <taxon>Eurotiomycetidae</taxon>
        <taxon>Eurotiales</taxon>
        <taxon>Aspergillaceae</taxon>
        <taxon>Penicillium</taxon>
    </lineage>
</organism>
<proteinExistence type="predicted"/>
<dbReference type="Proteomes" id="UP001227192">
    <property type="component" value="Unassembled WGS sequence"/>
</dbReference>